<dbReference type="PANTHER" id="PTHR30038:SF0">
    <property type="entry name" value="TUNGSTEN-CONTAINING ALDEHYDE FERREDOXIN OXIDOREDUCTASE"/>
    <property type="match status" value="1"/>
</dbReference>
<dbReference type="Pfam" id="PF01314">
    <property type="entry name" value="AFOR_C"/>
    <property type="match status" value="1"/>
</dbReference>
<dbReference type="GO" id="GO:0009055">
    <property type="term" value="F:electron transfer activity"/>
    <property type="evidence" value="ECO:0007669"/>
    <property type="project" value="InterPro"/>
</dbReference>
<reference evidence="10 11" key="1">
    <citation type="submission" date="2018-06" db="EMBL/GenBank/DDBJ databases">
        <title>Extensive metabolic versatility and redundancy in microbially diverse, dynamic hydrothermal sediments.</title>
        <authorList>
            <person name="Dombrowski N."/>
            <person name="Teske A."/>
            <person name="Baker B.J."/>
        </authorList>
    </citation>
    <scope>NUCLEOTIDE SEQUENCE [LARGE SCALE GENOMIC DNA]</scope>
    <source>
        <strain evidence="10">B9_G13</strain>
    </source>
</reference>
<dbReference type="AlphaFoldDB" id="A0A497JFN6"/>
<keyword evidence="3" id="KW-0004">4Fe-4S</keyword>
<evidence type="ECO:0000256" key="2">
    <source>
        <dbReference type="ARBA" id="ARBA00011032"/>
    </source>
</evidence>
<comment type="cofactor">
    <cofactor evidence="8">
        <name>tungstopterin</name>
        <dbReference type="ChEBI" id="CHEBI:30402"/>
    </cofactor>
</comment>
<sequence length="640" mass="70241">MYAWAGKILHIDLNKRRVWTEELGKELRESFLGARGVNAKLLWDLIKMPGIDPLGPENVLIFGVGPLTGTAAPCSGRTTVTCKGPITNLYLKCNMGGFWGAQLKFAGYDHVILHGISKSPVYIWIQDDIVEIKDASHLWGLNVRETDEVIKEELGEKKAEIACIGPAGENLVKFAAIMCSVYNAAARGGVGAVMGSKKLKAIAVRGTGKVTVKEPKRFRELAKEIRENLVKDTTGKSLYQYGTAGGLEFVNEQGSLPAYNFKVGCVADTYPLSGECLVREGYLKRRVGCFGCPLCCHRFVTVDEGPYTGGPEYETVAALGFGTGVINTQAVIKANELCNLMGLDTISTGVVIQWAMESYERGVLTRKDTEGLELTFGNAEAMIKLIPDIARRKSKLGDLLAEGVKKAATKVGKGSWKWAICSSKGLEQAGTDTRASKAYALAFAVNPRGADHLHTETMAECGGTPEAVALIEKITGDKKWANPFSVEYRPEIVRWHEDCYAVTDALGLCVFTSTAAYAVTPKNMAEMFSLATGIKISEGEIMMRGRRIVTLEKCFNVREGADRKLDDLPWRLMHEPSPVGPAKGFVNSKEELDGMLDKYYKLHGWDLKTSWPYKETLEMLGLKDVADQLEKLNRLPKKNE</sequence>
<dbReference type="InterPro" id="IPR036503">
    <property type="entry name" value="Ald_Fedxn_OxRdtase_N_sf"/>
</dbReference>
<keyword evidence="7" id="KW-0411">Iron-sulfur</keyword>
<evidence type="ECO:0000313" key="11">
    <source>
        <dbReference type="Proteomes" id="UP000277633"/>
    </source>
</evidence>
<dbReference type="Gene3D" id="3.60.9.10">
    <property type="entry name" value="Aldehyde ferredoxin oxidoreductase, N-terminal domain"/>
    <property type="match status" value="1"/>
</dbReference>
<dbReference type="SUPFAM" id="SSF48310">
    <property type="entry name" value="Aldehyde ferredoxin oxidoreductase, C-terminal domains"/>
    <property type="match status" value="1"/>
</dbReference>
<dbReference type="SMART" id="SM00790">
    <property type="entry name" value="AFOR_N"/>
    <property type="match status" value="1"/>
</dbReference>
<keyword evidence="6" id="KW-0408">Iron</keyword>
<evidence type="ECO:0000256" key="8">
    <source>
        <dbReference type="ARBA" id="ARBA00049934"/>
    </source>
</evidence>
<evidence type="ECO:0000313" key="10">
    <source>
        <dbReference type="EMBL" id="RLG69011.1"/>
    </source>
</evidence>
<dbReference type="InterPro" id="IPR013985">
    <property type="entry name" value="Ald_Fedxn_OxRdtase_dom3"/>
</dbReference>
<dbReference type="Pfam" id="PF02730">
    <property type="entry name" value="AFOR_N"/>
    <property type="match status" value="1"/>
</dbReference>
<dbReference type="Gene3D" id="1.10.569.10">
    <property type="entry name" value="Aldehyde Ferredoxin Oxidoreductase Protein, subunit A, domain 2"/>
    <property type="match status" value="1"/>
</dbReference>
<dbReference type="InterPro" id="IPR001203">
    <property type="entry name" value="OxRdtase_Ald_Fedxn_C"/>
</dbReference>
<accession>A0A497JFN6</accession>
<dbReference type="PANTHER" id="PTHR30038">
    <property type="entry name" value="ALDEHYDE FERREDOXIN OXIDOREDUCTASE"/>
    <property type="match status" value="1"/>
</dbReference>
<dbReference type="GO" id="GO:0051539">
    <property type="term" value="F:4 iron, 4 sulfur cluster binding"/>
    <property type="evidence" value="ECO:0007669"/>
    <property type="project" value="UniProtKB-KW"/>
</dbReference>
<evidence type="ECO:0000256" key="4">
    <source>
        <dbReference type="ARBA" id="ARBA00022723"/>
    </source>
</evidence>
<evidence type="ECO:0000256" key="7">
    <source>
        <dbReference type="ARBA" id="ARBA00023014"/>
    </source>
</evidence>
<comment type="cofactor">
    <cofactor evidence="1">
        <name>[4Fe-4S] cluster</name>
        <dbReference type="ChEBI" id="CHEBI:49883"/>
    </cofactor>
</comment>
<comment type="caution">
    <text evidence="10">The sequence shown here is derived from an EMBL/GenBank/DDBJ whole genome shotgun (WGS) entry which is preliminary data.</text>
</comment>
<dbReference type="Proteomes" id="UP000277633">
    <property type="component" value="Unassembled WGS sequence"/>
</dbReference>
<proteinExistence type="inferred from homology"/>
<dbReference type="GO" id="GO:0016625">
    <property type="term" value="F:oxidoreductase activity, acting on the aldehyde or oxo group of donors, iron-sulfur protein as acceptor"/>
    <property type="evidence" value="ECO:0007669"/>
    <property type="project" value="InterPro"/>
</dbReference>
<dbReference type="Gene3D" id="1.10.599.10">
    <property type="entry name" value="Aldehyde Ferredoxin Oxidoreductase Protein, subunit A, domain 3"/>
    <property type="match status" value="1"/>
</dbReference>
<dbReference type="InterPro" id="IPR013983">
    <property type="entry name" value="Ald_Fedxn_OxRdtase_N"/>
</dbReference>
<dbReference type="SUPFAM" id="SSF56228">
    <property type="entry name" value="Aldehyde ferredoxin oxidoreductase, N-terminal domain"/>
    <property type="match status" value="1"/>
</dbReference>
<protein>
    <submittedName>
        <fullName evidence="10">Aldehyde ferredoxin oxidoreductase</fullName>
    </submittedName>
</protein>
<dbReference type="EMBL" id="QMWO01000104">
    <property type="protein sequence ID" value="RLG69011.1"/>
    <property type="molecule type" value="Genomic_DNA"/>
</dbReference>
<gene>
    <name evidence="10" type="ORF">DRO07_02815</name>
</gene>
<evidence type="ECO:0000256" key="1">
    <source>
        <dbReference type="ARBA" id="ARBA00001966"/>
    </source>
</evidence>
<dbReference type="InterPro" id="IPR013984">
    <property type="entry name" value="Ald_Fedxn_OxRdtase_dom2"/>
</dbReference>
<comment type="similarity">
    <text evidence="2">Belongs to the AOR/FOR family.</text>
</comment>
<keyword evidence="5" id="KW-0560">Oxidoreductase</keyword>
<dbReference type="InterPro" id="IPR036021">
    <property type="entry name" value="Tungsten_al_ferr_oxy-like_C"/>
</dbReference>
<organism evidence="10 11">
    <name type="scientific">Candidatus Iainarchaeum sp</name>
    <dbReference type="NCBI Taxonomy" id="3101447"/>
    <lineage>
        <taxon>Archaea</taxon>
        <taxon>Candidatus Iainarchaeota</taxon>
        <taxon>Candidatus Iainarchaeia</taxon>
        <taxon>Candidatus Iainarchaeales</taxon>
        <taxon>Candidatus Iainarchaeaceae</taxon>
        <taxon>Candidatus Iainarchaeum</taxon>
    </lineage>
</organism>
<feature type="domain" description="Aldehyde ferredoxin oxidoreductase N-terminal" evidence="9">
    <location>
        <begin position="4"/>
        <end position="208"/>
    </location>
</feature>
<evidence type="ECO:0000256" key="6">
    <source>
        <dbReference type="ARBA" id="ARBA00023004"/>
    </source>
</evidence>
<evidence type="ECO:0000259" key="9">
    <source>
        <dbReference type="SMART" id="SM00790"/>
    </source>
</evidence>
<keyword evidence="4" id="KW-0479">Metal-binding</keyword>
<dbReference type="GO" id="GO:0046872">
    <property type="term" value="F:metal ion binding"/>
    <property type="evidence" value="ECO:0007669"/>
    <property type="project" value="UniProtKB-KW"/>
</dbReference>
<name>A0A497JFN6_9ARCH</name>
<evidence type="ECO:0000256" key="5">
    <source>
        <dbReference type="ARBA" id="ARBA00023002"/>
    </source>
</evidence>
<evidence type="ECO:0000256" key="3">
    <source>
        <dbReference type="ARBA" id="ARBA00022485"/>
    </source>
</evidence>
<dbReference type="InterPro" id="IPR051919">
    <property type="entry name" value="W-dependent_AOR"/>
</dbReference>